<keyword evidence="3" id="KW-1015">Disulfide bond</keyword>
<dbReference type="InterPro" id="IPR048280">
    <property type="entry name" value="COX6B-like"/>
</dbReference>
<keyword evidence="2" id="KW-0496">Mitochondrion</keyword>
<evidence type="ECO:0000313" key="4">
    <source>
        <dbReference type="EMBL" id="KAK7817111.1"/>
    </source>
</evidence>
<dbReference type="Gene3D" id="1.10.10.140">
    <property type="entry name" value="Cytochrome c oxidase, subunit VIb"/>
    <property type="match status" value="1"/>
</dbReference>
<dbReference type="GO" id="GO:0045277">
    <property type="term" value="C:respiratory chain complex IV"/>
    <property type="evidence" value="ECO:0007669"/>
    <property type="project" value="InterPro"/>
</dbReference>
<evidence type="ECO:0000256" key="1">
    <source>
        <dbReference type="ARBA" id="ARBA00004173"/>
    </source>
</evidence>
<dbReference type="Pfam" id="PF02297">
    <property type="entry name" value="COX6B"/>
    <property type="match status" value="1"/>
</dbReference>
<sequence length="252" mass="27654">MLPKSSQGSLPYGKSKVLPFPPKSKKVCGSFINMVTPILEVTKSIDNAYVCYGFLLAMAYLIGHLSATKNVDHHCKRDGTGEELGRSLGVGTVAEDIKTKIKNYKSAPFDSSFPNQNQIRNCWQNYQDFHHCKKAMTAKGGAYAATVSFHPGMPSQLTLPLSLKMKGNEGIVDLGERKSGTGKREKRASETLTLTWFTYTGDPDSLGTSGARELMEVTEDVDPGESVISWARVKRLPVLLGVCFKIRERAST</sequence>
<gene>
    <name evidence="4" type="ORF">U0070_001823</name>
</gene>
<evidence type="ECO:0000256" key="3">
    <source>
        <dbReference type="ARBA" id="ARBA00023157"/>
    </source>
</evidence>
<accession>A0AAW0ISH6</accession>
<name>A0AAW0ISH6_MYOGA</name>
<dbReference type="PANTHER" id="PTHR11387">
    <property type="entry name" value="CYTOCHROME C OXIDASE SUBUNIT 6B"/>
    <property type="match status" value="1"/>
</dbReference>
<dbReference type="InterPro" id="IPR003213">
    <property type="entry name" value="Cyt_c_oxidase_su6B"/>
</dbReference>
<protein>
    <submittedName>
        <fullName evidence="4">Uncharacterized protein</fullName>
    </submittedName>
</protein>
<dbReference type="Proteomes" id="UP001488838">
    <property type="component" value="Unassembled WGS sequence"/>
</dbReference>
<evidence type="ECO:0000313" key="5">
    <source>
        <dbReference type="Proteomes" id="UP001488838"/>
    </source>
</evidence>
<comment type="subcellular location">
    <subcellularLocation>
        <location evidence="1">Mitochondrion</location>
    </subcellularLocation>
</comment>
<dbReference type="InterPro" id="IPR036549">
    <property type="entry name" value="CX6/COA6-like_sf"/>
</dbReference>
<dbReference type="AlphaFoldDB" id="A0AAW0ISH6"/>
<proteinExistence type="predicted"/>
<organism evidence="4 5">
    <name type="scientific">Myodes glareolus</name>
    <name type="common">Bank vole</name>
    <name type="synonym">Clethrionomys glareolus</name>
    <dbReference type="NCBI Taxonomy" id="447135"/>
    <lineage>
        <taxon>Eukaryota</taxon>
        <taxon>Metazoa</taxon>
        <taxon>Chordata</taxon>
        <taxon>Craniata</taxon>
        <taxon>Vertebrata</taxon>
        <taxon>Euteleostomi</taxon>
        <taxon>Mammalia</taxon>
        <taxon>Eutheria</taxon>
        <taxon>Euarchontoglires</taxon>
        <taxon>Glires</taxon>
        <taxon>Rodentia</taxon>
        <taxon>Myomorpha</taxon>
        <taxon>Muroidea</taxon>
        <taxon>Cricetidae</taxon>
        <taxon>Arvicolinae</taxon>
        <taxon>Myodes</taxon>
    </lineage>
</organism>
<comment type="caution">
    <text evidence="4">The sequence shown here is derived from an EMBL/GenBank/DDBJ whole genome shotgun (WGS) entry which is preliminary data.</text>
</comment>
<dbReference type="EMBL" id="JBBHLL010000097">
    <property type="protein sequence ID" value="KAK7817111.1"/>
    <property type="molecule type" value="Genomic_DNA"/>
</dbReference>
<dbReference type="GO" id="GO:0005739">
    <property type="term" value="C:mitochondrion"/>
    <property type="evidence" value="ECO:0007669"/>
    <property type="project" value="UniProtKB-SubCell"/>
</dbReference>
<reference evidence="4 5" key="1">
    <citation type="journal article" date="2023" name="bioRxiv">
        <title>Conserved and derived expression patterns and positive selection on dental genes reveal complex evolutionary context of ever-growing rodent molars.</title>
        <authorList>
            <person name="Calamari Z.T."/>
            <person name="Song A."/>
            <person name="Cohen E."/>
            <person name="Akter M."/>
            <person name="Roy R.D."/>
            <person name="Hallikas O."/>
            <person name="Christensen M.M."/>
            <person name="Li P."/>
            <person name="Marangoni P."/>
            <person name="Jernvall J."/>
            <person name="Klein O.D."/>
        </authorList>
    </citation>
    <scope>NUCLEOTIDE SEQUENCE [LARGE SCALE GENOMIC DNA]</scope>
    <source>
        <strain evidence="4">V071</strain>
    </source>
</reference>
<keyword evidence="5" id="KW-1185">Reference proteome</keyword>
<dbReference type="SUPFAM" id="SSF47694">
    <property type="entry name" value="Cytochrome c oxidase subunit h"/>
    <property type="match status" value="1"/>
</dbReference>
<evidence type="ECO:0000256" key="2">
    <source>
        <dbReference type="ARBA" id="ARBA00023128"/>
    </source>
</evidence>